<dbReference type="OrthoDB" id="9778292at2"/>
<dbReference type="Proteomes" id="UP000217289">
    <property type="component" value="Chromosome"/>
</dbReference>
<dbReference type="GO" id="GO:0003924">
    <property type="term" value="F:GTPase activity"/>
    <property type="evidence" value="ECO:0007669"/>
    <property type="project" value="InterPro"/>
</dbReference>
<proteinExistence type="inferred from homology"/>
<dbReference type="GO" id="GO:0016301">
    <property type="term" value="F:kinase activity"/>
    <property type="evidence" value="ECO:0007669"/>
    <property type="project" value="UniProtKB-KW"/>
</dbReference>
<reference evidence="2 3" key="1">
    <citation type="submission" date="2017-06" db="EMBL/GenBank/DDBJ databases">
        <authorList>
            <person name="Kim H.J."/>
            <person name="Triplett B.A."/>
        </authorList>
    </citation>
    <scope>NUCLEOTIDE SEQUENCE [LARGE SCALE GENOMIC DNA]</scope>
    <source>
        <strain evidence="2 3">DSM 14713</strain>
    </source>
</reference>
<comment type="similarity">
    <text evidence="1">Belongs to the SIMIBI class G3E GTPase family. ArgK/MeaB subfamily.</text>
</comment>
<dbReference type="Gene3D" id="1.10.287.130">
    <property type="match status" value="1"/>
</dbReference>
<gene>
    <name evidence="2" type="ORF">MEBOL_007314</name>
</gene>
<dbReference type="EMBL" id="CP022163">
    <property type="protein sequence ID" value="ATB33816.1"/>
    <property type="molecule type" value="Genomic_DNA"/>
</dbReference>
<dbReference type="RefSeq" id="WP_095981796.1">
    <property type="nucleotide sequence ID" value="NZ_CP022163.1"/>
</dbReference>
<dbReference type="Pfam" id="PF03308">
    <property type="entry name" value="MeaB"/>
    <property type="match status" value="1"/>
</dbReference>
<sequence>MKPLPADTYVEGVRAGDRAVLARAITLVESEHPRHGALAQEVLMRLLPHTGGSRRVGISGVPGVGKSTFIDALGMHLVGGGKRVAVLAIDPSSTLTGGSILGDKTRMARLSREPSAYIRPSPSSGTLGGVARKTRETLLLCEAAGFDVVLVETVGVGQSETVVADLVDFYLVLMLAGAGDELQGIKRGILEVADMIAINKADGDNAPRALRAQAQYRAALHLMRAGAEPEVLTCSALEGTGIGALWSSLETQLGTRAASGEVERRRRAQQVDWMWSLVEDGLRAALRAHPEVAALLPAMETDVREGRVTSTAAALRVLSTFLPGARV</sequence>
<name>A0A250IS93_9BACT</name>
<dbReference type="NCBIfam" id="TIGR00750">
    <property type="entry name" value="lao"/>
    <property type="match status" value="1"/>
</dbReference>
<dbReference type="KEGG" id="mbd:MEBOL_007314"/>
<evidence type="ECO:0000313" key="3">
    <source>
        <dbReference type="Proteomes" id="UP000217289"/>
    </source>
</evidence>
<keyword evidence="2" id="KW-0808">Transferase</keyword>
<accession>A0A250IS93</accession>
<dbReference type="CDD" id="cd03114">
    <property type="entry name" value="MMAA-like"/>
    <property type="match status" value="1"/>
</dbReference>
<dbReference type="InterPro" id="IPR027417">
    <property type="entry name" value="P-loop_NTPase"/>
</dbReference>
<keyword evidence="2" id="KW-0418">Kinase</keyword>
<evidence type="ECO:0000256" key="1">
    <source>
        <dbReference type="ARBA" id="ARBA00009625"/>
    </source>
</evidence>
<dbReference type="PANTHER" id="PTHR23408">
    <property type="entry name" value="METHYLMALONYL-COA MUTASE"/>
    <property type="match status" value="1"/>
</dbReference>
<dbReference type="Gene3D" id="3.40.50.300">
    <property type="entry name" value="P-loop containing nucleotide triphosphate hydrolases"/>
    <property type="match status" value="1"/>
</dbReference>
<dbReference type="NCBIfam" id="NF006958">
    <property type="entry name" value="PRK09435.1"/>
    <property type="match status" value="1"/>
</dbReference>
<dbReference type="PANTHER" id="PTHR23408:SF3">
    <property type="entry name" value="METHYLMALONIC ACIDURIA TYPE A PROTEIN, MITOCHONDRIAL"/>
    <property type="match status" value="1"/>
</dbReference>
<dbReference type="AlphaFoldDB" id="A0A250IS93"/>
<protein>
    <submittedName>
        <fullName evidence="2">ATPase/protein kinase</fullName>
    </submittedName>
</protein>
<evidence type="ECO:0000313" key="2">
    <source>
        <dbReference type="EMBL" id="ATB33816.1"/>
    </source>
</evidence>
<dbReference type="GO" id="GO:0005525">
    <property type="term" value="F:GTP binding"/>
    <property type="evidence" value="ECO:0007669"/>
    <property type="project" value="InterPro"/>
</dbReference>
<dbReference type="SUPFAM" id="SSF52540">
    <property type="entry name" value="P-loop containing nucleoside triphosphate hydrolases"/>
    <property type="match status" value="1"/>
</dbReference>
<dbReference type="GO" id="GO:0005737">
    <property type="term" value="C:cytoplasm"/>
    <property type="evidence" value="ECO:0007669"/>
    <property type="project" value="TreeGrafter"/>
</dbReference>
<keyword evidence="3" id="KW-1185">Reference proteome</keyword>
<organism evidence="2 3">
    <name type="scientific">Melittangium boletus DSM 14713</name>
    <dbReference type="NCBI Taxonomy" id="1294270"/>
    <lineage>
        <taxon>Bacteria</taxon>
        <taxon>Pseudomonadati</taxon>
        <taxon>Myxococcota</taxon>
        <taxon>Myxococcia</taxon>
        <taxon>Myxococcales</taxon>
        <taxon>Cystobacterineae</taxon>
        <taxon>Archangiaceae</taxon>
        <taxon>Melittangium</taxon>
    </lineage>
</organism>
<dbReference type="Gene3D" id="1.20.5.170">
    <property type="match status" value="1"/>
</dbReference>
<dbReference type="InterPro" id="IPR005129">
    <property type="entry name" value="GTPase_ArgK"/>
</dbReference>